<dbReference type="EMBL" id="CP047593">
    <property type="protein sequence ID" value="QHI69476.1"/>
    <property type="molecule type" value="Genomic_DNA"/>
</dbReference>
<feature type="signal peptide" evidence="1">
    <location>
        <begin position="1"/>
        <end position="18"/>
    </location>
</feature>
<keyword evidence="1" id="KW-0732">Signal</keyword>
<evidence type="ECO:0000313" key="2">
    <source>
        <dbReference type="EMBL" id="QHI69476.1"/>
    </source>
</evidence>
<dbReference type="KEGG" id="taer:GT409_08415"/>
<gene>
    <name evidence="2" type="ORF">GT409_08415</name>
</gene>
<reference evidence="2 3" key="1">
    <citation type="submission" date="2020-01" db="EMBL/GenBank/DDBJ databases">
        <title>Ponticoccus aerotolerans gen. nov., sp. nov., an anaerobic bacterium and proposal of Ponticoccusceae fam. nov., Ponticoccusles ord. nov. and Ponticoccuse classis nov. in the phylum Kiritimatiellaeota.</title>
        <authorList>
            <person name="Zhou L.Y."/>
            <person name="Du Z.J."/>
        </authorList>
    </citation>
    <scope>NUCLEOTIDE SEQUENCE [LARGE SCALE GENOMIC DNA]</scope>
    <source>
        <strain evidence="2 3">S-5007</strain>
    </source>
</reference>
<protein>
    <submittedName>
        <fullName evidence="2">Uncharacterized protein</fullName>
    </submittedName>
</protein>
<evidence type="ECO:0000313" key="3">
    <source>
        <dbReference type="Proteomes" id="UP000464954"/>
    </source>
</evidence>
<dbReference type="Proteomes" id="UP000464954">
    <property type="component" value="Chromosome"/>
</dbReference>
<organism evidence="2 3">
    <name type="scientific">Tichowtungia aerotolerans</name>
    <dbReference type="NCBI Taxonomy" id="2697043"/>
    <lineage>
        <taxon>Bacteria</taxon>
        <taxon>Pseudomonadati</taxon>
        <taxon>Kiritimatiellota</taxon>
        <taxon>Tichowtungiia</taxon>
        <taxon>Tichowtungiales</taxon>
        <taxon>Tichowtungiaceae</taxon>
        <taxon>Tichowtungia</taxon>
    </lineage>
</organism>
<evidence type="ECO:0000256" key="1">
    <source>
        <dbReference type="SAM" id="SignalP"/>
    </source>
</evidence>
<proteinExistence type="predicted"/>
<accession>A0A6P1MD05</accession>
<dbReference type="RefSeq" id="WP_160628658.1">
    <property type="nucleotide sequence ID" value="NZ_CP047593.1"/>
</dbReference>
<dbReference type="AlphaFoldDB" id="A0A6P1MD05"/>
<dbReference type="InterPro" id="IPR010916">
    <property type="entry name" value="TonB_box_CS"/>
</dbReference>
<name>A0A6P1MD05_9BACT</name>
<sequence>MKKTITSLLLLFSITVSAENFKIQMSEDDTFKISAPPRWNMKQLKYEENKTATFSYSPKDNSFVLKVFFQRDQIDEHSVEKMLLRLDKDITRYAGKKEITLEPFDFGTGKGYGFYGILIDEETTNKPDPEPNEFVYMTRGMLRVSADTVVSFFMLTHEKEGSINEELKQYLCDFSKL</sequence>
<dbReference type="PROSITE" id="PS00430">
    <property type="entry name" value="TONB_DEPENDENT_REC_1"/>
    <property type="match status" value="1"/>
</dbReference>
<keyword evidence="3" id="KW-1185">Reference proteome</keyword>
<feature type="chain" id="PRO_5027019912" evidence="1">
    <location>
        <begin position="19"/>
        <end position="177"/>
    </location>
</feature>